<feature type="transmembrane region" description="Helical" evidence="6">
    <location>
        <begin position="87"/>
        <end position="109"/>
    </location>
</feature>
<keyword evidence="3 6" id="KW-0812">Transmembrane</keyword>
<keyword evidence="4 6" id="KW-1133">Transmembrane helix</keyword>
<keyword evidence="5 6" id="KW-0472">Membrane</keyword>
<evidence type="ECO:0000313" key="7">
    <source>
        <dbReference type="EMBL" id="PWJ44844.1"/>
    </source>
</evidence>
<dbReference type="OrthoDB" id="5651790at2"/>
<evidence type="ECO:0000256" key="6">
    <source>
        <dbReference type="SAM" id="Phobius"/>
    </source>
</evidence>
<evidence type="ECO:0000256" key="4">
    <source>
        <dbReference type="ARBA" id="ARBA00022989"/>
    </source>
</evidence>
<dbReference type="GO" id="GO:0016020">
    <property type="term" value="C:membrane"/>
    <property type="evidence" value="ECO:0007669"/>
    <property type="project" value="UniProtKB-SubCell"/>
</dbReference>
<proteinExistence type="inferred from homology"/>
<name>A0A315ZJH7_SEDFL</name>
<evidence type="ECO:0000256" key="2">
    <source>
        <dbReference type="ARBA" id="ARBA00007375"/>
    </source>
</evidence>
<dbReference type="GO" id="GO:0016787">
    <property type="term" value="F:hydrolase activity"/>
    <property type="evidence" value="ECO:0007669"/>
    <property type="project" value="TreeGrafter"/>
</dbReference>
<protein>
    <submittedName>
        <fullName evidence="7">Putative membrane protein YhhN</fullName>
    </submittedName>
</protein>
<dbReference type="AlphaFoldDB" id="A0A315ZJH7"/>
<dbReference type="RefSeq" id="WP_109616311.1">
    <property type="nucleotide sequence ID" value="NZ_QGDO01000001.1"/>
</dbReference>
<dbReference type="Proteomes" id="UP000245535">
    <property type="component" value="Unassembled WGS sequence"/>
</dbReference>
<accession>A0A315ZJH7</accession>
<reference evidence="7 8" key="1">
    <citation type="submission" date="2018-03" db="EMBL/GenBank/DDBJ databases">
        <title>Genomic Encyclopedia of Archaeal and Bacterial Type Strains, Phase II (KMG-II): from individual species to whole genera.</title>
        <authorList>
            <person name="Goeker M."/>
        </authorList>
    </citation>
    <scope>NUCLEOTIDE SEQUENCE [LARGE SCALE GENOMIC DNA]</scope>
    <source>
        <strain evidence="7 8">DSM 28229</strain>
    </source>
</reference>
<comment type="subcellular location">
    <subcellularLocation>
        <location evidence="1">Membrane</location>
        <topology evidence="1">Multi-pass membrane protein</topology>
    </subcellularLocation>
</comment>
<dbReference type="EMBL" id="QGDO01000001">
    <property type="protein sequence ID" value="PWJ44844.1"/>
    <property type="molecule type" value="Genomic_DNA"/>
</dbReference>
<feature type="transmembrane region" description="Helical" evidence="6">
    <location>
        <begin position="179"/>
        <end position="196"/>
    </location>
</feature>
<feature type="transmembrane region" description="Helical" evidence="6">
    <location>
        <begin position="146"/>
        <end position="167"/>
    </location>
</feature>
<feature type="transmembrane region" description="Helical" evidence="6">
    <location>
        <begin position="65"/>
        <end position="81"/>
    </location>
</feature>
<dbReference type="PANTHER" id="PTHR31885:SF6">
    <property type="entry name" value="GH04784P"/>
    <property type="match status" value="1"/>
</dbReference>
<dbReference type="InterPro" id="IPR012506">
    <property type="entry name" value="TMEM86B-like"/>
</dbReference>
<evidence type="ECO:0000256" key="5">
    <source>
        <dbReference type="ARBA" id="ARBA00023136"/>
    </source>
</evidence>
<organism evidence="7 8">
    <name type="scientific">Sediminitomix flava</name>
    <dbReference type="NCBI Taxonomy" id="379075"/>
    <lineage>
        <taxon>Bacteria</taxon>
        <taxon>Pseudomonadati</taxon>
        <taxon>Bacteroidota</taxon>
        <taxon>Cytophagia</taxon>
        <taxon>Cytophagales</taxon>
        <taxon>Flammeovirgaceae</taxon>
        <taxon>Sediminitomix</taxon>
    </lineage>
</organism>
<sequence length="245" mass="27655">MRQQLTITKTWWFYSPLLAVIIANLVGQLSGETILTNFSKPLILPLIALNFWAKNKQEKSSHFTLMLFAMFFSWLGDLFLMKTGETFFILGLVSFLSSHIVYVFAFLKAGGSLSFSKIKEHYIWVVVGVGYGLYLYTLLLPNLDQVLMFALPVYELVILTMAFVAITRYGNVSKQSFQYTLAGAILFLVSDSILAYNKFGDAIPLSGFLIMSTYIFAQWLIMEGNALPKNKVAQAKEEEEVSLTN</sequence>
<feature type="transmembrane region" description="Helical" evidence="6">
    <location>
        <begin position="12"/>
        <end position="29"/>
    </location>
</feature>
<comment type="similarity">
    <text evidence="2">Belongs to the TMEM86 family.</text>
</comment>
<feature type="transmembrane region" description="Helical" evidence="6">
    <location>
        <begin position="202"/>
        <end position="221"/>
    </location>
</feature>
<evidence type="ECO:0000256" key="3">
    <source>
        <dbReference type="ARBA" id="ARBA00022692"/>
    </source>
</evidence>
<dbReference type="Pfam" id="PF07947">
    <property type="entry name" value="YhhN"/>
    <property type="match status" value="1"/>
</dbReference>
<feature type="transmembrane region" description="Helical" evidence="6">
    <location>
        <begin position="121"/>
        <end position="140"/>
    </location>
</feature>
<dbReference type="PANTHER" id="PTHR31885">
    <property type="entry name" value="GH04784P"/>
    <property type="match status" value="1"/>
</dbReference>
<comment type="caution">
    <text evidence="7">The sequence shown here is derived from an EMBL/GenBank/DDBJ whole genome shotgun (WGS) entry which is preliminary data.</text>
</comment>
<evidence type="ECO:0000256" key="1">
    <source>
        <dbReference type="ARBA" id="ARBA00004141"/>
    </source>
</evidence>
<evidence type="ECO:0000313" key="8">
    <source>
        <dbReference type="Proteomes" id="UP000245535"/>
    </source>
</evidence>
<gene>
    <name evidence="7" type="ORF">BC781_1011223</name>
</gene>
<keyword evidence="8" id="KW-1185">Reference proteome</keyword>